<keyword evidence="2 4" id="KW-0732">Signal</keyword>
<evidence type="ECO:0000256" key="4">
    <source>
        <dbReference type="SAM" id="SignalP"/>
    </source>
</evidence>
<dbReference type="InterPro" id="IPR023346">
    <property type="entry name" value="Lysozyme-like_dom_sf"/>
</dbReference>
<feature type="compositionally biased region" description="Low complexity" evidence="3">
    <location>
        <begin position="661"/>
        <end position="691"/>
    </location>
</feature>
<proteinExistence type="inferred from homology"/>
<dbReference type="Proteomes" id="UP000620046">
    <property type="component" value="Unassembled WGS sequence"/>
</dbReference>
<feature type="signal peptide" evidence="4">
    <location>
        <begin position="1"/>
        <end position="18"/>
    </location>
</feature>
<dbReference type="SUPFAM" id="SSF48435">
    <property type="entry name" value="Bacterial muramidases"/>
    <property type="match status" value="1"/>
</dbReference>
<evidence type="ECO:0000313" key="8">
    <source>
        <dbReference type="Proteomes" id="UP000620046"/>
    </source>
</evidence>
<keyword evidence="8" id="KW-1185">Reference proteome</keyword>
<feature type="chain" id="PRO_5047085230" evidence="4">
    <location>
        <begin position="19"/>
        <end position="691"/>
    </location>
</feature>
<evidence type="ECO:0000256" key="3">
    <source>
        <dbReference type="SAM" id="MobiDB-lite"/>
    </source>
</evidence>
<dbReference type="PANTHER" id="PTHR37423">
    <property type="entry name" value="SOLUBLE LYTIC MUREIN TRANSGLYCOSYLASE-RELATED"/>
    <property type="match status" value="1"/>
</dbReference>
<sequence length="691" mass="75501">MASLAVSRLGRCFLTVIAGGMLAGAVAAQTDDASLASQRAAFKQAYAAASQGGDSWRALAEGLKDYPLYPYLQAASLEHDLQQVDRPTVEAYLRQYPDLIPSSDLRRDFLQELARRQDWTDFVAMYQPGLGNALSCDALQAQLAGSAKLDFNRDLASLWAEPSLPSACDPVLQAAYDQGLLTPERIWSRIDAAVEAGKASTVSGMAQWLSPDEARTAQNFALALNDPAAAVMAAKQWPDNLRSRQAAALALVRLARRQSDMADTAWQQLQRRFHFTTEQRNHVLNALAVFHATDFDDNALARLVNLPPSAQTSASREWRVRVALAEKNWQAVLDGIAAMPPAQQQDDEWQYFHARALNELGRTEEAQRVYASVADQSSYFGYLAADHQHAPYALCSTQLAANPQTQQAVLAIPGIRRAFELFAVGMPKPARREWSQALANADAQTIQQAVILANERGWYDRAVFSFNKGDALSYYPLRFPLASQDGLVPQAEQAGIDPSWAYGILRVESAWMSDAQSAADARGLMQLLPSAGAEVARRNGLPWNGGDSLYDPAVNIELGTRYLAQMAGRFNGSPWLASAAYNAGAARVNQWLTTRSQLPPDLFIATIPFKETREYVARVMYYSVIYDWRLHGNAAPLSTRMVPIGQAYSRVDPPNDRRDLTCPAPAVASAASAPAPAATSATNKPTTDAVH</sequence>
<feature type="region of interest" description="Disordered" evidence="3">
    <location>
        <begin position="650"/>
        <end position="691"/>
    </location>
</feature>
<evidence type="ECO:0000256" key="1">
    <source>
        <dbReference type="ARBA" id="ARBA00007734"/>
    </source>
</evidence>
<dbReference type="InterPro" id="IPR012289">
    <property type="entry name" value="Lytic_TGlycosylase_superhlx_L"/>
</dbReference>
<dbReference type="RefSeq" id="WP_188793491.1">
    <property type="nucleotide sequence ID" value="NZ_BMJA01000001.1"/>
</dbReference>
<dbReference type="Pfam" id="PF01464">
    <property type="entry name" value="SLT"/>
    <property type="match status" value="1"/>
</dbReference>
<dbReference type="Gene3D" id="1.10.530.10">
    <property type="match status" value="1"/>
</dbReference>
<dbReference type="InterPro" id="IPR008258">
    <property type="entry name" value="Transglycosylase_SLT_dom_1"/>
</dbReference>
<evidence type="ECO:0000259" key="6">
    <source>
        <dbReference type="Pfam" id="PF14718"/>
    </source>
</evidence>
<dbReference type="PANTHER" id="PTHR37423:SF5">
    <property type="entry name" value="SOLUBLE LYTIC MUREIN TRANSGLYCOSYLASE"/>
    <property type="match status" value="1"/>
</dbReference>
<dbReference type="InterPro" id="IPR037061">
    <property type="entry name" value="Lytic_TGlycoase_superhlx_L_sf"/>
</dbReference>
<evidence type="ECO:0000259" key="5">
    <source>
        <dbReference type="Pfam" id="PF01464"/>
    </source>
</evidence>
<feature type="domain" description="Lytic transglycosylase superhelical linker" evidence="6">
    <location>
        <begin position="411"/>
        <end position="471"/>
    </location>
</feature>
<evidence type="ECO:0000313" key="7">
    <source>
        <dbReference type="EMBL" id="GGA26310.1"/>
    </source>
</evidence>
<evidence type="ECO:0000256" key="2">
    <source>
        <dbReference type="ARBA" id="ARBA00022729"/>
    </source>
</evidence>
<comment type="caution">
    <text evidence="7">The sequence shown here is derived from an EMBL/GenBank/DDBJ whole genome shotgun (WGS) entry which is preliminary data.</text>
</comment>
<reference evidence="8" key="1">
    <citation type="journal article" date="2019" name="Int. J. Syst. Evol. Microbiol.">
        <title>The Global Catalogue of Microorganisms (GCM) 10K type strain sequencing project: providing services to taxonomists for standard genome sequencing and annotation.</title>
        <authorList>
            <consortium name="The Broad Institute Genomics Platform"/>
            <consortium name="The Broad Institute Genome Sequencing Center for Infectious Disease"/>
            <person name="Wu L."/>
            <person name="Ma J."/>
        </authorList>
    </citation>
    <scope>NUCLEOTIDE SEQUENCE [LARGE SCALE GENOMIC DNA]</scope>
    <source>
        <strain evidence="8">CGMCC 1.15439</strain>
    </source>
</reference>
<organism evidence="7 8">
    <name type="scientific">Dyella nitratireducens</name>
    <dbReference type="NCBI Taxonomy" id="1849580"/>
    <lineage>
        <taxon>Bacteria</taxon>
        <taxon>Pseudomonadati</taxon>
        <taxon>Pseudomonadota</taxon>
        <taxon>Gammaproteobacteria</taxon>
        <taxon>Lysobacterales</taxon>
        <taxon>Rhodanobacteraceae</taxon>
        <taxon>Dyella</taxon>
    </lineage>
</organism>
<accession>A0ABQ1FSC8</accession>
<name>A0ABQ1FSC8_9GAMM</name>
<dbReference type="InterPro" id="IPR008939">
    <property type="entry name" value="Lytic_TGlycosylase_superhlx_U"/>
</dbReference>
<dbReference type="CDD" id="cd13401">
    <property type="entry name" value="Slt70-like"/>
    <property type="match status" value="1"/>
</dbReference>
<comment type="similarity">
    <text evidence="1">Belongs to the transglycosylase Slt family.</text>
</comment>
<protein>
    <submittedName>
        <fullName evidence="7">Murein transglycosylase</fullName>
    </submittedName>
</protein>
<feature type="domain" description="Transglycosylase SLT" evidence="5">
    <location>
        <begin position="491"/>
        <end position="598"/>
    </location>
</feature>
<dbReference type="EMBL" id="BMJA01000001">
    <property type="protein sequence ID" value="GGA26310.1"/>
    <property type="molecule type" value="Genomic_DNA"/>
</dbReference>
<dbReference type="Gene3D" id="1.25.20.10">
    <property type="entry name" value="Bacterial muramidases"/>
    <property type="match status" value="1"/>
</dbReference>
<dbReference type="Gene3D" id="1.10.1240.20">
    <property type="entry name" value="Lytic transglycosylase, superhelical linker domain"/>
    <property type="match status" value="1"/>
</dbReference>
<dbReference type="SUPFAM" id="SSF53955">
    <property type="entry name" value="Lysozyme-like"/>
    <property type="match status" value="1"/>
</dbReference>
<dbReference type="Pfam" id="PF14718">
    <property type="entry name" value="SLT_L"/>
    <property type="match status" value="1"/>
</dbReference>
<gene>
    <name evidence="7" type="primary">slt</name>
    <name evidence="7" type="ORF">GCM10010981_13710</name>
</gene>